<evidence type="ECO:0000256" key="1">
    <source>
        <dbReference type="SAM" id="MobiDB-lite"/>
    </source>
</evidence>
<dbReference type="RefSeq" id="XP_004997268.1">
    <property type="nucleotide sequence ID" value="XM_004997211.1"/>
</dbReference>
<reference evidence="2" key="1">
    <citation type="submission" date="2009-08" db="EMBL/GenBank/DDBJ databases">
        <title>Annotation of Salpingoeca rosetta.</title>
        <authorList>
            <consortium name="The Broad Institute Genome Sequencing Platform"/>
            <person name="Russ C."/>
            <person name="Cuomo C."/>
            <person name="Burger G."/>
            <person name="Gray M.W."/>
            <person name="Holland P.W.H."/>
            <person name="King N."/>
            <person name="Lang F.B.F."/>
            <person name="Roger A.J."/>
            <person name="Ruiz-Trillo I."/>
            <person name="Young S.K."/>
            <person name="Zeng Q."/>
            <person name="Gargeya S."/>
            <person name="Alvarado L."/>
            <person name="Berlin A."/>
            <person name="Chapman S.B."/>
            <person name="Chen Z."/>
            <person name="Freedman E."/>
            <person name="Gellesch M."/>
            <person name="Goldberg J."/>
            <person name="Griggs A."/>
            <person name="Gujja S."/>
            <person name="Heilman E."/>
            <person name="Heiman D."/>
            <person name="Howarth C."/>
            <person name="Mehta T."/>
            <person name="Neiman D."/>
            <person name="Pearson M."/>
            <person name="Roberts A."/>
            <person name="Saif S."/>
            <person name="Shea T."/>
            <person name="Shenoy N."/>
            <person name="Sisk P."/>
            <person name="Stolte C."/>
            <person name="Sykes S."/>
            <person name="White J."/>
            <person name="Yandava C."/>
            <person name="Haas B."/>
            <person name="Nusbaum C."/>
            <person name="Birren B."/>
        </authorList>
    </citation>
    <scope>NUCLEOTIDE SEQUENCE [LARGE SCALE GENOMIC DNA]</scope>
    <source>
        <strain evidence="2">ATCC 50818</strain>
    </source>
</reference>
<protein>
    <submittedName>
        <fullName evidence="2">Uncharacterized protein</fullName>
    </submittedName>
</protein>
<dbReference type="InParanoid" id="F2TZX9"/>
<organism evidence="3">
    <name type="scientific">Salpingoeca rosetta (strain ATCC 50818 / BSB-021)</name>
    <dbReference type="NCBI Taxonomy" id="946362"/>
    <lineage>
        <taxon>Eukaryota</taxon>
        <taxon>Choanoflagellata</taxon>
        <taxon>Craspedida</taxon>
        <taxon>Salpingoecidae</taxon>
        <taxon>Salpingoeca</taxon>
    </lineage>
</organism>
<dbReference type="KEGG" id="sre:PTSG_01297"/>
<dbReference type="EMBL" id="GL832958">
    <property type="protein sequence ID" value="EGD80707.1"/>
    <property type="molecule type" value="Genomic_DNA"/>
</dbReference>
<sequence length="169" mass="17339">MHKSTCQRGHTCCSLRLLARVPFRAASAPSATHAGTADSNPMTGVLPHSSTSSSSSSSNGNSSKNVDSNGTGSGGREGPDEHDAHIDIDDPELFELLTVRTASQPEASALATATAATATRARDGSATAPAIESCVVGTNSCDEQRVCVSAPHRAHNCPHTSCPTTWVAI</sequence>
<dbReference type="GeneID" id="16077865"/>
<evidence type="ECO:0000313" key="3">
    <source>
        <dbReference type="Proteomes" id="UP000007799"/>
    </source>
</evidence>
<gene>
    <name evidence="2" type="ORF">PTSG_01297</name>
</gene>
<feature type="compositionally biased region" description="Basic and acidic residues" evidence="1">
    <location>
        <begin position="77"/>
        <end position="87"/>
    </location>
</feature>
<evidence type="ECO:0000313" key="2">
    <source>
        <dbReference type="EMBL" id="EGD80707.1"/>
    </source>
</evidence>
<keyword evidence="3" id="KW-1185">Reference proteome</keyword>
<accession>F2TZX9</accession>
<dbReference type="AlphaFoldDB" id="F2TZX9"/>
<feature type="compositionally biased region" description="Low complexity" evidence="1">
    <location>
        <begin position="49"/>
        <end position="69"/>
    </location>
</feature>
<name>F2TZX9_SALR5</name>
<proteinExistence type="predicted"/>
<dbReference type="Proteomes" id="UP000007799">
    <property type="component" value="Unassembled WGS sequence"/>
</dbReference>
<feature type="region of interest" description="Disordered" evidence="1">
    <location>
        <begin position="31"/>
        <end position="87"/>
    </location>
</feature>